<dbReference type="RefSeq" id="WP_044080973.1">
    <property type="nucleotide sequence ID" value="NZ_CP016205.1"/>
</dbReference>
<feature type="domain" description="Outer membrane protein beta-barrel" evidence="1">
    <location>
        <begin position="361"/>
        <end position="747"/>
    </location>
</feature>
<keyword evidence="3" id="KW-1185">Reference proteome</keyword>
<dbReference type="InterPro" id="IPR041700">
    <property type="entry name" value="OMP_b-brl_3"/>
</dbReference>
<dbReference type="SUPFAM" id="SSF56935">
    <property type="entry name" value="Porins"/>
    <property type="match status" value="1"/>
</dbReference>
<sequence length="773" mass="87142">MRKVVFLFLVIMLSFNGVMYAQEVEGYVLDNQGKPVESASVAILASTDSTLVGGCITLADGQFKVKVPDENKIVIVRVSHMSYEDAFQTKQVDNTPMKIMLSPKAVNLDGITISASRFVQNTIGYSVNLTDSPILKGKKTADALIFLPGITKKNGVININGLPVSEIYVNGFKITSQEELNKFPANMIGSVKVDYLAGSNTNASTGGGVINISLRKIADRNYYGSLSAEGTAHKGNGIEEESLGGTIYYRYKDLHIYDNLSLPWYQYKETGKQFLYNKLSGIEKQSCERDYNRGYSFSNRLSLTQQLNKQSSLSFSYYISANHNHSHLNTYDDDNNINIRTYKRVVEQEVTTKYLTPLGKSKILVDLTIDYYNRHANTATNYLGNSSESVGAADKQNNNLWKTSLDFTQPIGRNLLTYGGAVQYVNQHFTPIIVNNLANEFFISNSRTEVKGFTPYVYIQLAGAFKKLKYAFGINWQINHISYSDNESSAISKNIQRGLSPSISLMAPLNKNGSSIFRLAFKHILENIPYSAISSTIRWSNASNYSVGNPSLKAPTNDMLMASFSFFKNLLGVTGVYMHSNNNIYWQTENSSENKNYLYTRPVNLDGINAYGMSVELNLHPLKCWMMKATGKLELHVEDITLDGIKYDKNRLRQYYTLYNSFNLPSGWGGMLNIMLEPTFRNLDRVYYTVYNVTGNIYKELFKDKLELGLSFGLAGKGRRYSRQTDLFKTTYDNTTAFPYIGLSVKWTFEKGKHSTIKKITGNQEYKEIKDIR</sequence>
<dbReference type="InterPro" id="IPR008969">
    <property type="entry name" value="CarboxyPept-like_regulatory"/>
</dbReference>
<proteinExistence type="predicted"/>
<dbReference type="AlphaFoldDB" id="A0AAX2F1Y5"/>
<dbReference type="Gene3D" id="2.60.40.1120">
    <property type="entry name" value="Carboxypeptidase-like, regulatory domain"/>
    <property type="match status" value="1"/>
</dbReference>
<reference evidence="2 3" key="1">
    <citation type="submission" date="2016-11" db="EMBL/GenBank/DDBJ databases">
        <authorList>
            <person name="Varghese N."/>
            <person name="Submissions S."/>
        </authorList>
    </citation>
    <scope>NUCLEOTIDE SEQUENCE [LARGE SCALE GENOMIC DNA]</scope>
    <source>
        <strain evidence="2 3">DSM 22613</strain>
    </source>
</reference>
<dbReference type="EMBL" id="FQWA01000005">
    <property type="protein sequence ID" value="SHF69191.1"/>
    <property type="molecule type" value="Genomic_DNA"/>
</dbReference>
<protein>
    <submittedName>
        <fullName evidence="2">Outer membrane protein beta-barrel family protein</fullName>
    </submittedName>
</protein>
<evidence type="ECO:0000313" key="3">
    <source>
        <dbReference type="Proteomes" id="UP000184105"/>
    </source>
</evidence>
<evidence type="ECO:0000259" key="1">
    <source>
        <dbReference type="Pfam" id="PF14905"/>
    </source>
</evidence>
<gene>
    <name evidence="2" type="ORF">SAMN05444364_105100</name>
</gene>
<evidence type="ECO:0000313" key="2">
    <source>
        <dbReference type="EMBL" id="SHF69191.1"/>
    </source>
</evidence>
<name>A0AAX2F1Y5_9BACT</name>
<accession>A0AAX2F1Y5</accession>
<comment type="caution">
    <text evidence="2">The sequence shown here is derived from an EMBL/GenBank/DDBJ whole genome shotgun (WGS) entry which is preliminary data.</text>
</comment>
<dbReference type="SUPFAM" id="SSF49464">
    <property type="entry name" value="Carboxypeptidase regulatory domain-like"/>
    <property type="match status" value="1"/>
</dbReference>
<dbReference type="Proteomes" id="UP000184105">
    <property type="component" value="Unassembled WGS sequence"/>
</dbReference>
<dbReference type="Pfam" id="PF14905">
    <property type="entry name" value="OMP_b-brl_3"/>
    <property type="match status" value="1"/>
</dbReference>
<organism evidence="2 3">
    <name type="scientific">Prevotella scopos JCM 17725</name>
    <dbReference type="NCBI Taxonomy" id="1236518"/>
    <lineage>
        <taxon>Bacteria</taxon>
        <taxon>Pseudomonadati</taxon>
        <taxon>Bacteroidota</taxon>
        <taxon>Bacteroidia</taxon>
        <taxon>Bacteroidales</taxon>
        <taxon>Prevotellaceae</taxon>
        <taxon>Prevotella</taxon>
    </lineage>
</organism>